<dbReference type="Gene3D" id="2.30.42.10">
    <property type="match status" value="1"/>
</dbReference>
<dbReference type="InterPro" id="IPR036034">
    <property type="entry name" value="PDZ_sf"/>
</dbReference>
<evidence type="ECO:0000259" key="2">
    <source>
        <dbReference type="PROSITE" id="PS50106"/>
    </source>
</evidence>
<sequence length="958" mass="99278">MKRTALVVVGGATLLLVVGLVWRGASAPEAASVRGGHATAERSSAPDKGRSGKGTGTADLPGRGGPDENAAMDGATPLIDEPMREEEGTLRVEVLSPTGPRPGARVTLYLRGAHAPTTGQPAWRLAGTGLTDEAGVAVLPARAGNYLVAARTESLAPARAEVTRPRGEASTTVRLTLDAGQGLEGSTVERTSRNPVPLVELTLTPRLSGSFYSRASAPEEERLSAVSDARGSFRFEGLTQGDYQLDARAPGHAPKRLARVHVPSSGVAVELEGSAFLAGFVEQADGTPAADASVSAFGADEAVVGVTGAGGGFSLDVPPGTYQLSARKGDKTGTAAGRLVVAAGMTLEGLRIRLGAPTSLVGVVRRKDSGQPIADAAIVLGPHGDRGDIAQASSGADGHFEVNGLAPGAYDVTVRARGFKALSRRGLTVLEGQRFELLAELDANGRIEGSVVDGEKKPLAGVQVTPQRKWGAMEGAVATVTDAMGAFVLEDMPPGDVYVAAARTGSTVNAREPVKVEPGQTARVRLQLSDEGVLEGTVRMAGGGLPARPVMVFAQRIGAPRSEGLEVPASANGTWSMRVGAGRYQLSAWMTDATAQSESQEQVIELKAGQSRHVALELHAAKKPIVVTVLEPNGAPSVRATVMGSEAGRSNILAERLTDESGRATLVVDGVGSDALHLWATNGGRRGDLLSVPSTRTAVTLQLEPGARLTGTVRSAGGRAVNGFTLLVTALRTEDEDFLTQQQLEFTGDRFVVEDVFASRVAITATLPDGRAGKAETTTPPGGTARVEVVVDAGGRLTGRLLDAKTGTPIRLAYVDVDGLRSPTTGEDGRFQLDDLAPGAHRVTVWSRGHALVDRQVTITAGKTRDLGDWSLGPTRVEPGRLGLTFGMSGNDVTISFIAEGAETGDLRVGDVVTAIDGATVLDPGEARLRELGAPGSPCTLMLRRDGRTLSLTLTRAK</sequence>
<feature type="region of interest" description="Disordered" evidence="1">
    <location>
        <begin position="28"/>
        <end position="84"/>
    </location>
</feature>
<dbReference type="InterPro" id="IPR013784">
    <property type="entry name" value="Carb-bd-like_fold"/>
</dbReference>
<reference evidence="3 4" key="1">
    <citation type="submission" date="2018-08" db="EMBL/GenBank/DDBJ databases">
        <title>Genomic Encyclopedia of Archaeal and Bacterial Type Strains, Phase II (KMG-II): from individual species to whole genera.</title>
        <authorList>
            <person name="Goeker M."/>
        </authorList>
    </citation>
    <scope>NUCLEOTIDE SEQUENCE [LARGE SCALE GENOMIC DNA]</scope>
    <source>
        <strain evidence="3 4">DSM 2261</strain>
    </source>
</reference>
<dbReference type="GO" id="GO:0004180">
    <property type="term" value="F:carboxypeptidase activity"/>
    <property type="evidence" value="ECO:0007669"/>
    <property type="project" value="UniProtKB-KW"/>
</dbReference>
<dbReference type="RefSeq" id="WP_047856064.1">
    <property type="nucleotide sequence ID" value="NZ_CP011509.1"/>
</dbReference>
<proteinExistence type="predicted"/>
<organism evidence="3 4">
    <name type="scientific">Archangium gephyra</name>
    <dbReference type="NCBI Taxonomy" id="48"/>
    <lineage>
        <taxon>Bacteria</taxon>
        <taxon>Pseudomonadati</taxon>
        <taxon>Myxococcota</taxon>
        <taxon>Myxococcia</taxon>
        <taxon>Myxococcales</taxon>
        <taxon>Cystobacterineae</taxon>
        <taxon>Archangiaceae</taxon>
        <taxon>Archangium</taxon>
    </lineage>
</organism>
<dbReference type="Proteomes" id="UP000256345">
    <property type="component" value="Unassembled WGS sequence"/>
</dbReference>
<keyword evidence="4" id="KW-1185">Reference proteome</keyword>
<keyword evidence="3" id="KW-0121">Carboxypeptidase</keyword>
<protein>
    <submittedName>
        <fullName evidence="3">Carboxypeptidase family protein</fullName>
    </submittedName>
</protein>
<dbReference type="SMART" id="SM00228">
    <property type="entry name" value="PDZ"/>
    <property type="match status" value="1"/>
</dbReference>
<dbReference type="SUPFAM" id="SSF49452">
    <property type="entry name" value="Starch-binding domain-like"/>
    <property type="match status" value="4"/>
</dbReference>
<evidence type="ECO:0000313" key="4">
    <source>
        <dbReference type="Proteomes" id="UP000256345"/>
    </source>
</evidence>
<accession>A0ABX9K618</accession>
<evidence type="ECO:0000313" key="3">
    <source>
        <dbReference type="EMBL" id="REG34321.1"/>
    </source>
</evidence>
<keyword evidence="3" id="KW-0645">Protease</keyword>
<dbReference type="Pfam" id="PF13620">
    <property type="entry name" value="CarboxypepD_reg"/>
    <property type="match status" value="4"/>
</dbReference>
<gene>
    <name evidence="3" type="ORF">ATI61_103214</name>
</gene>
<dbReference type="InterPro" id="IPR001478">
    <property type="entry name" value="PDZ"/>
</dbReference>
<dbReference type="PROSITE" id="PS50106">
    <property type="entry name" value="PDZ"/>
    <property type="match status" value="1"/>
</dbReference>
<dbReference type="EMBL" id="QUMU01000003">
    <property type="protein sequence ID" value="REG34321.1"/>
    <property type="molecule type" value="Genomic_DNA"/>
</dbReference>
<name>A0ABX9K618_9BACT</name>
<evidence type="ECO:0000256" key="1">
    <source>
        <dbReference type="SAM" id="MobiDB-lite"/>
    </source>
</evidence>
<feature type="domain" description="PDZ" evidence="2">
    <location>
        <begin position="871"/>
        <end position="958"/>
    </location>
</feature>
<keyword evidence="3" id="KW-0378">Hydrolase</keyword>
<dbReference type="Gene3D" id="2.60.40.1120">
    <property type="entry name" value="Carboxypeptidase-like, regulatory domain"/>
    <property type="match status" value="4"/>
</dbReference>
<dbReference type="SUPFAM" id="SSF50156">
    <property type="entry name" value="PDZ domain-like"/>
    <property type="match status" value="1"/>
</dbReference>
<comment type="caution">
    <text evidence="3">The sequence shown here is derived from an EMBL/GenBank/DDBJ whole genome shotgun (WGS) entry which is preliminary data.</text>
</comment>